<evidence type="ECO:0000256" key="1">
    <source>
        <dbReference type="SAM" id="SignalP"/>
    </source>
</evidence>
<feature type="signal peptide" evidence="1">
    <location>
        <begin position="1"/>
        <end position="27"/>
    </location>
</feature>
<keyword evidence="3" id="KW-1185">Reference proteome</keyword>
<name>A0ABW6KX85_9ACTN</name>
<evidence type="ECO:0000313" key="2">
    <source>
        <dbReference type="EMBL" id="MFE9172486.1"/>
    </source>
</evidence>
<reference evidence="2 3" key="1">
    <citation type="submission" date="2024-10" db="EMBL/GenBank/DDBJ databases">
        <title>The Natural Products Discovery Center: Release of the First 8490 Sequenced Strains for Exploring Actinobacteria Biosynthetic Diversity.</title>
        <authorList>
            <person name="Kalkreuter E."/>
            <person name="Kautsar S.A."/>
            <person name="Yang D."/>
            <person name="Bader C.D."/>
            <person name="Teijaro C.N."/>
            <person name="Fluegel L."/>
            <person name="Davis C.M."/>
            <person name="Simpson J.R."/>
            <person name="Lauterbach L."/>
            <person name="Steele A.D."/>
            <person name="Gui C."/>
            <person name="Meng S."/>
            <person name="Li G."/>
            <person name="Viehrig K."/>
            <person name="Ye F."/>
            <person name="Su P."/>
            <person name="Kiefer A.F."/>
            <person name="Nichols A."/>
            <person name="Cepeda A.J."/>
            <person name="Yan W."/>
            <person name="Fan B."/>
            <person name="Jiang Y."/>
            <person name="Adhikari A."/>
            <person name="Zheng C.-J."/>
            <person name="Schuster L."/>
            <person name="Cowan T.M."/>
            <person name="Smanski M.J."/>
            <person name="Chevrette M.G."/>
            <person name="De Carvalho L.P.S."/>
            <person name="Shen B."/>
        </authorList>
    </citation>
    <scope>NUCLEOTIDE SEQUENCE [LARGE SCALE GENOMIC DNA]</scope>
    <source>
        <strain evidence="2 3">NPDC007147</strain>
    </source>
</reference>
<evidence type="ECO:0008006" key="4">
    <source>
        <dbReference type="Google" id="ProtNLM"/>
    </source>
</evidence>
<keyword evidence="1" id="KW-0732">Signal</keyword>
<dbReference type="Proteomes" id="UP001601197">
    <property type="component" value="Unassembled WGS sequence"/>
</dbReference>
<proteinExistence type="predicted"/>
<comment type="caution">
    <text evidence="2">The sequence shown here is derived from an EMBL/GenBank/DDBJ whole genome shotgun (WGS) entry which is preliminary data.</text>
</comment>
<evidence type="ECO:0000313" key="3">
    <source>
        <dbReference type="Proteomes" id="UP001601197"/>
    </source>
</evidence>
<accession>A0ABW6KX85</accession>
<sequence length="110" mass="11868">MPVSRLLTALAGIAMLGMVLTACEEHAQGTIEGRNGVRAVETISNPPIHGCHRFREGVTHVTNHTQSNLMLYRTADCTEPAGGQGVYLDRQMSNQVAPATAAWRSFSFVS</sequence>
<dbReference type="EMBL" id="JBIAFJ010000023">
    <property type="protein sequence ID" value="MFE9172486.1"/>
    <property type="molecule type" value="Genomic_DNA"/>
</dbReference>
<dbReference type="RefSeq" id="WP_388350073.1">
    <property type="nucleotide sequence ID" value="NZ_JBIAFJ010000023.1"/>
</dbReference>
<gene>
    <name evidence="2" type="ORF">ACFYNZ_23915</name>
</gene>
<organism evidence="2 3">
    <name type="scientific">Streptomyces kebangsaanensis</name>
    <dbReference type="NCBI Taxonomy" id="864058"/>
    <lineage>
        <taxon>Bacteria</taxon>
        <taxon>Bacillati</taxon>
        <taxon>Actinomycetota</taxon>
        <taxon>Actinomycetes</taxon>
        <taxon>Kitasatosporales</taxon>
        <taxon>Streptomycetaceae</taxon>
        <taxon>Streptomyces</taxon>
    </lineage>
</organism>
<feature type="chain" id="PRO_5047188213" description="DUF2690 domain-containing protein" evidence="1">
    <location>
        <begin position="28"/>
        <end position="110"/>
    </location>
</feature>
<protein>
    <recommendedName>
        <fullName evidence="4">DUF2690 domain-containing protein</fullName>
    </recommendedName>
</protein>
<dbReference type="PROSITE" id="PS51257">
    <property type="entry name" value="PROKAR_LIPOPROTEIN"/>
    <property type="match status" value="1"/>
</dbReference>